<sequence>MDTRTFAGASALADDGLALALAPALTPCGVRAAPSFFHGFATHPQVLARGLVTLADITATRYFQFTPTTQRDPVLTAHGDRLRAEVFSACNSVYARFDLLGEGFDGGEIAFGTTNVDLGSATRQVLTNIGRSDLLHVDVGLDEVRLATLDTTAVERRVEMPGRWVRALGNVAEMHRGLVPAFQLDAAAARAFVGALPAATATGRSGWLVPGRGGARLVSRPTPDAVPVPGLHRLSAVRRLLTHVRGITFHRPGAGDTDGVVVEVALPAARLVVGLTAEASRGHSGEGSLLTGLAGESAVADADLVSAVLAFEPVIDVPRLSRETALPESRVRDALAVLASSGRVGWDLHDSAWFHRELPSDVARVERDNPRLRDARRLVDAGSVRRHDGGWLVTSGGAEYAVSGSPADRCTCTWYLTHGRDRGPCKHVLAVRIVGDRTRQDR</sequence>
<keyword evidence="4" id="KW-1185">Reference proteome</keyword>
<evidence type="ECO:0000259" key="2">
    <source>
        <dbReference type="PROSITE" id="PS50966"/>
    </source>
</evidence>
<gene>
    <name evidence="3" type="ORF">CFH99_06050</name>
</gene>
<feature type="domain" description="SWIM-type" evidence="2">
    <location>
        <begin position="400"/>
        <end position="436"/>
    </location>
</feature>
<accession>A0ABX7PH60</accession>
<proteinExistence type="predicted"/>
<evidence type="ECO:0000313" key="3">
    <source>
        <dbReference type="EMBL" id="QSR25183.1"/>
    </source>
</evidence>
<reference evidence="3 4" key="1">
    <citation type="submission" date="2017-06" db="EMBL/GenBank/DDBJ databases">
        <title>Complete Genome Sequence of the Soil Carbazole-Degrading Bacterium Nocardioides aromaticivorans IC177.</title>
        <authorList>
            <person name="Vejarano F."/>
            <person name="Suzuki-Minakuchi C."/>
            <person name="Ohtsubo Y."/>
            <person name="Tsuda M."/>
            <person name="Okada K."/>
            <person name="Nojiri H."/>
        </authorList>
    </citation>
    <scope>NUCLEOTIDE SEQUENCE [LARGE SCALE GENOMIC DNA]</scope>
    <source>
        <strain evidence="3 4">IC177</strain>
    </source>
</reference>
<dbReference type="RefSeq" id="WP_207009309.1">
    <property type="nucleotide sequence ID" value="NZ_CP022295.1"/>
</dbReference>
<dbReference type="InterPro" id="IPR007527">
    <property type="entry name" value="Znf_SWIM"/>
</dbReference>
<organism evidence="3 4">
    <name type="scientific">Nocardioides aromaticivorans</name>
    <dbReference type="NCBI Taxonomy" id="200618"/>
    <lineage>
        <taxon>Bacteria</taxon>
        <taxon>Bacillati</taxon>
        <taxon>Actinomycetota</taxon>
        <taxon>Actinomycetes</taxon>
        <taxon>Propionibacteriales</taxon>
        <taxon>Nocardioidaceae</taxon>
        <taxon>Nocardioides</taxon>
    </lineage>
</organism>
<dbReference type="EMBL" id="CP022295">
    <property type="protein sequence ID" value="QSR25183.1"/>
    <property type="molecule type" value="Genomic_DNA"/>
</dbReference>
<keyword evidence="1" id="KW-0863">Zinc-finger</keyword>
<name>A0ABX7PH60_9ACTN</name>
<evidence type="ECO:0000256" key="1">
    <source>
        <dbReference type="PROSITE-ProRule" id="PRU00325"/>
    </source>
</evidence>
<keyword evidence="1" id="KW-0862">Zinc</keyword>
<evidence type="ECO:0000313" key="4">
    <source>
        <dbReference type="Proteomes" id="UP000662818"/>
    </source>
</evidence>
<dbReference type="Proteomes" id="UP000662818">
    <property type="component" value="Chromosome"/>
</dbReference>
<dbReference type="PROSITE" id="PS50966">
    <property type="entry name" value="ZF_SWIM"/>
    <property type="match status" value="1"/>
</dbReference>
<protein>
    <recommendedName>
        <fullName evidence="2">SWIM-type domain-containing protein</fullName>
    </recommendedName>
</protein>
<keyword evidence="1" id="KW-0479">Metal-binding</keyword>